<dbReference type="KEGG" id="spiu:SPICUR_00860"/>
<accession>U5T4X7</accession>
<evidence type="ECO:0000313" key="2">
    <source>
        <dbReference type="Proteomes" id="UP000017640"/>
    </source>
</evidence>
<dbReference type="HOGENOM" id="CLU_3239828_0_0_6"/>
<dbReference type="AlphaFoldDB" id="U5T4X7"/>
<dbReference type="EMBL" id="CP005990">
    <property type="protein sequence ID" value="AGY91197.1"/>
    <property type="molecule type" value="Genomic_DNA"/>
</dbReference>
<name>U5T4X7_9GAMM</name>
<organism evidence="1 2">
    <name type="scientific">Spiribacter curvatus</name>
    <dbReference type="NCBI Taxonomy" id="1335757"/>
    <lineage>
        <taxon>Bacteria</taxon>
        <taxon>Pseudomonadati</taxon>
        <taxon>Pseudomonadota</taxon>
        <taxon>Gammaproteobacteria</taxon>
        <taxon>Chromatiales</taxon>
        <taxon>Ectothiorhodospiraceae</taxon>
        <taxon>Spiribacter</taxon>
    </lineage>
</organism>
<gene>
    <name evidence="1" type="ORF">SPICUR_00860</name>
</gene>
<proteinExistence type="predicted"/>
<keyword evidence="2" id="KW-1185">Reference proteome</keyword>
<evidence type="ECO:0000313" key="1">
    <source>
        <dbReference type="EMBL" id="AGY91197.1"/>
    </source>
</evidence>
<sequence length="43" mass="4612">MLGVPTAYRQLVEPVLHSQPASSLVDAIRQIAGETSDRAPEHA</sequence>
<dbReference type="Proteomes" id="UP000017640">
    <property type="component" value="Chromosome"/>
</dbReference>
<reference evidence="1 2" key="1">
    <citation type="journal article" date="2013" name="BMC Genomics">
        <title>Genomes of "Spiribacter", a streamlined, successful halophilic bacterium.</title>
        <authorList>
            <person name="Lopez-Perez M."/>
            <person name="Ghai R."/>
            <person name="Leon M.J."/>
            <person name="Rodriguez-Olmos A."/>
            <person name="Copa-Patino J.L."/>
            <person name="Soliveri J."/>
            <person name="Sanchez-Porro C."/>
            <person name="Ventosa A."/>
            <person name="Rodriguez-Valera F."/>
        </authorList>
    </citation>
    <scope>NUCLEOTIDE SEQUENCE [LARGE SCALE GENOMIC DNA]</scope>
    <source>
        <strain evidence="1 2">UAH-SP71</strain>
    </source>
</reference>
<protein>
    <submittedName>
        <fullName evidence="1">Uncharacterized protein</fullName>
    </submittedName>
</protein>